<dbReference type="EMBL" id="VSSQ01037489">
    <property type="protein sequence ID" value="MPM90193.1"/>
    <property type="molecule type" value="Genomic_DNA"/>
</dbReference>
<comment type="caution">
    <text evidence="1">The sequence shown here is derived from an EMBL/GenBank/DDBJ whole genome shotgun (WGS) entry which is preliminary data.</text>
</comment>
<dbReference type="AlphaFoldDB" id="A0A645DN16"/>
<evidence type="ECO:0000313" key="1">
    <source>
        <dbReference type="EMBL" id="MPM90193.1"/>
    </source>
</evidence>
<gene>
    <name evidence="1" type="ORF">SDC9_137310</name>
</gene>
<reference evidence="1" key="1">
    <citation type="submission" date="2019-08" db="EMBL/GenBank/DDBJ databases">
        <authorList>
            <person name="Kucharzyk K."/>
            <person name="Murdoch R.W."/>
            <person name="Higgins S."/>
            <person name="Loffler F."/>
        </authorList>
    </citation>
    <scope>NUCLEOTIDE SEQUENCE</scope>
</reference>
<proteinExistence type="predicted"/>
<protein>
    <submittedName>
        <fullName evidence="1">Uncharacterized protein</fullName>
    </submittedName>
</protein>
<accession>A0A645DN16</accession>
<name>A0A645DN16_9ZZZZ</name>
<sequence>MNVDVLADLEDEMRFALGHLPPGAALGQHRQAGVDVHRRDVHAALHRHMRRAALQFHRALQRRARALGEDDQVVARRQRARAILHQLRTAAVADEACGLDRPARERVAQQRCLHDAVGTRNERDKEHHVDQRRMVGQDQQARAIEPLQMTHFVRDHAHPIHQPHEPAETVVDDGLRRVLAPLGIARDQQQ</sequence>
<organism evidence="1">
    <name type="scientific">bioreactor metagenome</name>
    <dbReference type="NCBI Taxonomy" id="1076179"/>
    <lineage>
        <taxon>unclassified sequences</taxon>
        <taxon>metagenomes</taxon>
        <taxon>ecological metagenomes</taxon>
    </lineage>
</organism>